<dbReference type="Proteomes" id="UP001608902">
    <property type="component" value="Unassembled WGS sequence"/>
</dbReference>
<evidence type="ECO:0000313" key="2">
    <source>
        <dbReference type="Proteomes" id="UP001608902"/>
    </source>
</evidence>
<keyword evidence="2" id="KW-1185">Reference proteome</keyword>
<proteinExistence type="predicted"/>
<evidence type="ECO:0000313" key="1">
    <source>
        <dbReference type="EMBL" id="MFH4975837.1"/>
    </source>
</evidence>
<dbReference type="Gene3D" id="3.40.1280.30">
    <property type="match status" value="1"/>
</dbReference>
<reference evidence="1 2" key="1">
    <citation type="submission" date="2024-08" db="EMBL/GenBank/DDBJ databases">
        <title>Gnathostoma spinigerum genome.</title>
        <authorList>
            <person name="Gonzalez-Bertolin B."/>
            <person name="Monzon S."/>
            <person name="Zaballos A."/>
            <person name="Jimenez P."/>
            <person name="Dekumyoy P."/>
            <person name="Varona S."/>
            <person name="Cuesta I."/>
            <person name="Sumanam S."/>
            <person name="Adisakwattana P."/>
            <person name="Gasser R.B."/>
            <person name="Hernandez-Gonzalez A."/>
            <person name="Young N.D."/>
            <person name="Perteguer M.J."/>
        </authorList>
    </citation>
    <scope>NUCLEOTIDE SEQUENCE [LARGE SCALE GENOMIC DNA]</scope>
    <source>
        <strain evidence="1">AL3</strain>
        <tissue evidence="1">Liver</tissue>
    </source>
</reference>
<gene>
    <name evidence="1" type="ORF">AB6A40_002546</name>
</gene>
<accession>A0ABD6E948</accession>
<dbReference type="InterPro" id="IPR038459">
    <property type="entry name" value="MT_TRM10-typ_sf"/>
</dbReference>
<comment type="caution">
    <text evidence="1">The sequence shown here is derived from an EMBL/GenBank/DDBJ whole genome shotgun (WGS) entry which is preliminary data.</text>
</comment>
<name>A0ABD6E948_9BILA</name>
<organism evidence="1 2">
    <name type="scientific">Gnathostoma spinigerum</name>
    <dbReference type="NCBI Taxonomy" id="75299"/>
    <lineage>
        <taxon>Eukaryota</taxon>
        <taxon>Metazoa</taxon>
        <taxon>Ecdysozoa</taxon>
        <taxon>Nematoda</taxon>
        <taxon>Chromadorea</taxon>
        <taxon>Rhabditida</taxon>
        <taxon>Spirurina</taxon>
        <taxon>Gnathostomatomorpha</taxon>
        <taxon>Gnathostomatoidea</taxon>
        <taxon>Gnathostomatidae</taxon>
        <taxon>Gnathostoma</taxon>
    </lineage>
</organism>
<dbReference type="EMBL" id="JBGFUD010001151">
    <property type="protein sequence ID" value="MFH4975837.1"/>
    <property type="molecule type" value="Genomic_DNA"/>
</dbReference>
<protein>
    <submittedName>
        <fullName evidence="1">Uncharacterized protein</fullName>
    </submittedName>
</protein>
<sequence>MVEGAVIRTLHRIPNFCRCANWCSTSAVVSTYQKYTERSSQTRIHRGEVELDLPSEVLPSKSFLSGLKYDYEKNKLAKLLSEMEVLYEMSDKLPMKLTEENWKFYFNLSNLLERERFLTNLYHNHQNQKKVLQQLKESAEEREKLISDQMVRYSKGEVVYSPLFNNLLSITGRHFRKLIDKMYGSRLYCQERLDERMPFFVIDCRFLHELTDNLQHILTKQVQSLYEKNWFSRVPFPIAVVNVLADDRLAQYIKKNWLFLTGPPCAQNDEEHDFSSVFSVLDGEEPSIGAFQPHPYSPSVSSRSILDQLHGLNKGNVAFIIP</sequence>
<dbReference type="AlphaFoldDB" id="A0ABD6E948"/>